<evidence type="ECO:0000313" key="3">
    <source>
        <dbReference type="Proteomes" id="UP000054166"/>
    </source>
</evidence>
<name>A0A0C3EP46_PILCF</name>
<accession>A0A0C3EP46</accession>
<organism evidence="2 3">
    <name type="scientific">Piloderma croceum (strain F 1598)</name>
    <dbReference type="NCBI Taxonomy" id="765440"/>
    <lineage>
        <taxon>Eukaryota</taxon>
        <taxon>Fungi</taxon>
        <taxon>Dikarya</taxon>
        <taxon>Basidiomycota</taxon>
        <taxon>Agaricomycotina</taxon>
        <taxon>Agaricomycetes</taxon>
        <taxon>Agaricomycetidae</taxon>
        <taxon>Atheliales</taxon>
        <taxon>Atheliaceae</taxon>
        <taxon>Piloderma</taxon>
    </lineage>
</organism>
<reference evidence="3" key="2">
    <citation type="submission" date="2015-01" db="EMBL/GenBank/DDBJ databases">
        <title>Evolutionary Origins and Diversification of the Mycorrhizal Mutualists.</title>
        <authorList>
            <consortium name="DOE Joint Genome Institute"/>
            <consortium name="Mycorrhizal Genomics Consortium"/>
            <person name="Kohler A."/>
            <person name="Kuo A."/>
            <person name="Nagy L.G."/>
            <person name="Floudas D."/>
            <person name="Copeland A."/>
            <person name="Barry K.W."/>
            <person name="Cichocki N."/>
            <person name="Veneault-Fourrey C."/>
            <person name="LaButti K."/>
            <person name="Lindquist E.A."/>
            <person name="Lipzen A."/>
            <person name="Lundell T."/>
            <person name="Morin E."/>
            <person name="Murat C."/>
            <person name="Riley R."/>
            <person name="Ohm R."/>
            <person name="Sun H."/>
            <person name="Tunlid A."/>
            <person name="Henrissat B."/>
            <person name="Grigoriev I.V."/>
            <person name="Hibbett D.S."/>
            <person name="Martin F."/>
        </authorList>
    </citation>
    <scope>NUCLEOTIDE SEQUENCE [LARGE SCALE GENOMIC DNA]</scope>
    <source>
        <strain evidence="3">F 1598</strain>
    </source>
</reference>
<feature type="compositionally biased region" description="Low complexity" evidence="1">
    <location>
        <begin position="30"/>
        <end position="43"/>
    </location>
</feature>
<dbReference type="OrthoDB" id="3048355at2759"/>
<dbReference type="AlphaFoldDB" id="A0A0C3EP46"/>
<feature type="compositionally biased region" description="Basic and acidic residues" evidence="1">
    <location>
        <begin position="224"/>
        <end position="239"/>
    </location>
</feature>
<dbReference type="HOGENOM" id="CLU_744176_0_0_1"/>
<reference evidence="2 3" key="1">
    <citation type="submission" date="2014-04" db="EMBL/GenBank/DDBJ databases">
        <authorList>
            <consortium name="DOE Joint Genome Institute"/>
            <person name="Kuo A."/>
            <person name="Tarkka M."/>
            <person name="Buscot F."/>
            <person name="Kohler A."/>
            <person name="Nagy L.G."/>
            <person name="Floudas D."/>
            <person name="Copeland A."/>
            <person name="Barry K.W."/>
            <person name="Cichocki N."/>
            <person name="Veneault-Fourrey C."/>
            <person name="LaButti K."/>
            <person name="Lindquist E.A."/>
            <person name="Lipzen A."/>
            <person name="Lundell T."/>
            <person name="Morin E."/>
            <person name="Murat C."/>
            <person name="Sun H."/>
            <person name="Tunlid A."/>
            <person name="Henrissat B."/>
            <person name="Grigoriev I.V."/>
            <person name="Hibbett D.S."/>
            <person name="Martin F."/>
            <person name="Nordberg H.P."/>
            <person name="Cantor M.N."/>
            <person name="Hua S.X."/>
        </authorList>
    </citation>
    <scope>NUCLEOTIDE SEQUENCE [LARGE SCALE GENOMIC DNA]</scope>
    <source>
        <strain evidence="2 3">F 1598</strain>
    </source>
</reference>
<proteinExistence type="predicted"/>
<dbReference type="EMBL" id="KN833062">
    <property type="protein sequence ID" value="KIM74360.1"/>
    <property type="molecule type" value="Genomic_DNA"/>
</dbReference>
<feature type="compositionally biased region" description="Low complexity" evidence="1">
    <location>
        <begin position="1"/>
        <end position="19"/>
    </location>
</feature>
<protein>
    <submittedName>
        <fullName evidence="2">Uncharacterized protein</fullName>
    </submittedName>
</protein>
<gene>
    <name evidence="2" type="ORF">PILCRDRAFT_828350</name>
</gene>
<evidence type="ECO:0000256" key="1">
    <source>
        <dbReference type="SAM" id="MobiDB-lite"/>
    </source>
</evidence>
<sequence>MMPRPSSSTSPVMTSPGSGWDAEVARPPCSSGRSSLSSLTSQLSTNTHVEDTDAMGGGKEALSEATAGEITLLSKSSTVDGEVSTALNSDDLLKYLLDGAQHAVDVNEVVECAVKSFKMIANRYNARSIFSNSALDAIGRDARVVGNIYVEAIESSVKVVGYGVVFATDVINLCENLAQEPDMDIGQIIKEMREIAQLTNGDVETTYEKFRVIRGKLDQIIRETPARQEQIKDGQDNNKRRTKEQVPTGALEFLGKASDDMGKLVDGVAKFTNWWSETETMISTLENVPVNGRQIAAVQLNMVQKNWEVVREQYEVYRRTIDALADFHPVNNRRTYVPCFKKLKAVFLRKSTRFSRQKCIRGPRIPSWRSLR</sequence>
<dbReference type="InParanoid" id="A0A0C3EP46"/>
<keyword evidence="3" id="KW-1185">Reference proteome</keyword>
<evidence type="ECO:0000313" key="2">
    <source>
        <dbReference type="EMBL" id="KIM74360.1"/>
    </source>
</evidence>
<feature type="region of interest" description="Disordered" evidence="1">
    <location>
        <begin position="224"/>
        <end position="245"/>
    </location>
</feature>
<feature type="region of interest" description="Disordered" evidence="1">
    <location>
        <begin position="1"/>
        <end position="43"/>
    </location>
</feature>
<dbReference type="Proteomes" id="UP000054166">
    <property type="component" value="Unassembled WGS sequence"/>
</dbReference>